<proteinExistence type="predicted"/>
<keyword evidence="4" id="KW-1185">Reference proteome</keyword>
<dbReference type="InterPro" id="IPR012337">
    <property type="entry name" value="RNaseH-like_sf"/>
</dbReference>
<organism evidence="3 4">
    <name type="scientific">Cirrhinus mrigala</name>
    <name type="common">Mrigala</name>
    <dbReference type="NCBI Taxonomy" id="683832"/>
    <lineage>
        <taxon>Eukaryota</taxon>
        <taxon>Metazoa</taxon>
        <taxon>Chordata</taxon>
        <taxon>Craniata</taxon>
        <taxon>Vertebrata</taxon>
        <taxon>Euteleostomi</taxon>
        <taxon>Actinopterygii</taxon>
        <taxon>Neopterygii</taxon>
        <taxon>Teleostei</taxon>
        <taxon>Ostariophysi</taxon>
        <taxon>Cypriniformes</taxon>
        <taxon>Cyprinidae</taxon>
        <taxon>Labeoninae</taxon>
        <taxon>Labeonini</taxon>
        <taxon>Cirrhinus</taxon>
    </lineage>
</organism>
<evidence type="ECO:0000313" key="4">
    <source>
        <dbReference type="Proteomes" id="UP001529510"/>
    </source>
</evidence>
<protein>
    <recommendedName>
        <fullName evidence="2">HAT C-terminal dimerisation domain-containing protein</fullName>
    </recommendedName>
</protein>
<name>A0ABD0MSX5_CIRMR</name>
<dbReference type="SUPFAM" id="SSF53098">
    <property type="entry name" value="Ribonuclease H-like"/>
    <property type="match status" value="1"/>
</dbReference>
<dbReference type="Proteomes" id="UP001529510">
    <property type="component" value="Unassembled WGS sequence"/>
</dbReference>
<dbReference type="PANTHER" id="PTHR46481:SF9">
    <property type="entry name" value="ZINC FINGER BED DOMAIN-CONTAINING PROTEIN 1-LIKE"/>
    <property type="match status" value="1"/>
</dbReference>
<gene>
    <name evidence="3" type="ORF">M9458_052001</name>
</gene>
<dbReference type="AlphaFoldDB" id="A0ABD0MSX5"/>
<dbReference type="EMBL" id="JAMKFB020000189">
    <property type="protein sequence ID" value="KAL0152278.1"/>
    <property type="molecule type" value="Genomic_DNA"/>
</dbReference>
<dbReference type="Pfam" id="PF05699">
    <property type="entry name" value="Dimer_Tnp_hAT"/>
    <property type="match status" value="1"/>
</dbReference>
<feature type="region of interest" description="Disordered" evidence="1">
    <location>
        <begin position="147"/>
        <end position="166"/>
    </location>
</feature>
<reference evidence="3 4" key="1">
    <citation type="submission" date="2024-05" db="EMBL/GenBank/DDBJ databases">
        <title>Genome sequencing and assembly of Indian major carp, Cirrhinus mrigala (Hamilton, 1822).</title>
        <authorList>
            <person name="Mohindra V."/>
            <person name="Chowdhury L.M."/>
            <person name="Lal K."/>
            <person name="Jena J.K."/>
        </authorList>
    </citation>
    <scope>NUCLEOTIDE SEQUENCE [LARGE SCALE GENOMIC DNA]</scope>
    <source>
        <strain evidence="3">CM1030</strain>
        <tissue evidence="3">Blood</tissue>
    </source>
</reference>
<dbReference type="PANTHER" id="PTHR46481">
    <property type="entry name" value="ZINC FINGER BED DOMAIN-CONTAINING PROTEIN 4"/>
    <property type="match status" value="1"/>
</dbReference>
<accession>A0ABD0MSX5</accession>
<evidence type="ECO:0000256" key="1">
    <source>
        <dbReference type="SAM" id="MobiDB-lite"/>
    </source>
</evidence>
<sequence>MIARVLEQQNALSKVLSAHRKLRHLLPSWQDLEILESVNKALSPLQDFTDALSGERYVSISCVKPTLHLLNTSVLAEEEEDTNLTKSLKSKILNKKYEDSVTQELLNMSSFLDPRFRTQHTSEQETQTLKEQVITELIDIHQQQPVAQSTAAMEDNPELDAENPPAAKAKKKTLASFFKKTTSTTSAASFDPMVQFREAVAAELNAYIYMPCVDHEEDPLKWWNSRKINFPRLCKLAQKYLCIQATSSASERAFSTSGNVVTDHRSCLKPDKVDMLVFWQRTSQLLNRMF</sequence>
<dbReference type="InterPro" id="IPR008906">
    <property type="entry name" value="HATC_C_dom"/>
</dbReference>
<dbReference type="InterPro" id="IPR052035">
    <property type="entry name" value="ZnF_BED_domain_contain"/>
</dbReference>
<evidence type="ECO:0000259" key="2">
    <source>
        <dbReference type="Pfam" id="PF05699"/>
    </source>
</evidence>
<comment type="caution">
    <text evidence="3">The sequence shown here is derived from an EMBL/GenBank/DDBJ whole genome shotgun (WGS) entry which is preliminary data.</text>
</comment>
<evidence type="ECO:0000313" key="3">
    <source>
        <dbReference type="EMBL" id="KAL0152278.1"/>
    </source>
</evidence>
<feature type="domain" description="HAT C-terminal dimerisation" evidence="2">
    <location>
        <begin position="203"/>
        <end position="281"/>
    </location>
</feature>